<evidence type="ECO:0000313" key="2">
    <source>
        <dbReference type="Proteomes" id="UP000220828"/>
    </source>
</evidence>
<dbReference type="NCBIfam" id="TIGR04019">
    <property type="entry name" value="B_thiol_YtxJ"/>
    <property type="match status" value="1"/>
</dbReference>
<dbReference type="OrthoDB" id="677051at2"/>
<accession>A0A2H3KXQ3</accession>
<proteinExistence type="predicted"/>
<gene>
    <name evidence="1" type="primary">ytxJ</name>
    <name evidence="1" type="ORF">B0A77_03645</name>
</gene>
<dbReference type="Gene3D" id="3.40.30.10">
    <property type="entry name" value="Glutaredoxin"/>
    <property type="match status" value="1"/>
</dbReference>
<dbReference type="SUPFAM" id="SSF52833">
    <property type="entry name" value="Thioredoxin-like"/>
    <property type="match status" value="1"/>
</dbReference>
<dbReference type="Proteomes" id="UP000220828">
    <property type="component" value="Unassembled WGS sequence"/>
</dbReference>
<dbReference type="InterPro" id="IPR022551">
    <property type="entry name" value="BrxC"/>
</dbReference>
<name>A0A2H3KXQ3_9FLAO</name>
<dbReference type="Pfam" id="PF11009">
    <property type="entry name" value="BrxC"/>
    <property type="match status" value="1"/>
</dbReference>
<dbReference type="EMBL" id="PCMW01000021">
    <property type="protein sequence ID" value="PDS25868.1"/>
    <property type="molecule type" value="Genomic_DNA"/>
</dbReference>
<protein>
    <submittedName>
        <fullName evidence="1">Bacillithiol system redox-active protein YtxJ</fullName>
    </submittedName>
</protein>
<sequence>MNWNILENLTQLEQIKQESFEKKMLVFKHSTRCIVSKMALKQFEKDFNLDNSITPYFLDLIANRHISNQIAEDYSVEHQSPQIILIENGKAIFNASHSEIDALELANI</sequence>
<dbReference type="RefSeq" id="WP_097553574.1">
    <property type="nucleotide sequence ID" value="NZ_PCMW01000021.1"/>
</dbReference>
<comment type="caution">
    <text evidence="1">The sequence shown here is derived from an EMBL/GenBank/DDBJ whole genome shotgun (WGS) entry which is preliminary data.</text>
</comment>
<dbReference type="AlphaFoldDB" id="A0A2H3KXQ3"/>
<dbReference type="InterPro" id="IPR036249">
    <property type="entry name" value="Thioredoxin-like_sf"/>
</dbReference>
<organism evidence="1 2">
    <name type="scientific">Flavobacterium branchiophilum</name>
    <dbReference type="NCBI Taxonomy" id="55197"/>
    <lineage>
        <taxon>Bacteria</taxon>
        <taxon>Pseudomonadati</taxon>
        <taxon>Bacteroidota</taxon>
        <taxon>Flavobacteriia</taxon>
        <taxon>Flavobacteriales</taxon>
        <taxon>Flavobacteriaceae</taxon>
        <taxon>Flavobacterium</taxon>
    </lineage>
</organism>
<reference evidence="1 2" key="1">
    <citation type="submission" date="2017-09" db="EMBL/GenBank/DDBJ databases">
        <title>Whole genomes of Flavobacteriaceae.</title>
        <authorList>
            <person name="Stine C."/>
            <person name="Li C."/>
            <person name="Tadesse D."/>
        </authorList>
    </citation>
    <scope>NUCLEOTIDE SEQUENCE [LARGE SCALE GENOMIC DNA]</scope>
    <source>
        <strain evidence="1 2">ATCC 35036</strain>
    </source>
</reference>
<evidence type="ECO:0000313" key="1">
    <source>
        <dbReference type="EMBL" id="PDS25868.1"/>
    </source>
</evidence>